<evidence type="ECO:0000256" key="1">
    <source>
        <dbReference type="SAM" id="SignalP"/>
    </source>
</evidence>
<dbReference type="Gene3D" id="1.25.40.10">
    <property type="entry name" value="Tetratricopeptide repeat domain"/>
    <property type="match status" value="2"/>
</dbReference>
<accession>A0A6N9HL62</accession>
<sequence>MRLITRMLVFAALVSCQACTSGAESSLSSLEQSLLDKRYDQFQPAAKAAAAKGDAEALFLLGKAYALGLGVAQDLELGRSYYEKAEALGYVRAIHNLGVMDLDEKQHESAIRRFELALEKGLQMPTLLNLGYANKPPDGGNIYAARALMAQSQKSAGYFTRAFEISGDAEAAALAGRMYVRAFDYARFAVSAGQLEDKELPVHRARAVEWLEKGMKLGSANASTNYGALLFMEKDFAGSRAALERGAKANNAVAHQYLGMLDERDGGDALQSAVAHYEQALALGHEPAREDASRVLHAILKDEEDLDVLLQGIKRLQALQGDGGHDYEFRELVKRYNWLGLKASDQQRGRTVPDLPIFLKACELAKKYDPKGHHEFHRGSHWALRSLGGSTSISFMFQGDIDRAGCATLAKPLPPAVREILNSGGMTFLTFATSSLLLDWEVHGKRVYLVPRRLEDQIEIPR</sequence>
<proteinExistence type="predicted"/>
<dbReference type="Proteomes" id="UP000448575">
    <property type="component" value="Unassembled WGS sequence"/>
</dbReference>
<dbReference type="EMBL" id="WWCJ01000016">
    <property type="protein sequence ID" value="MYN04388.1"/>
    <property type="molecule type" value="Genomic_DNA"/>
</dbReference>
<comment type="caution">
    <text evidence="2">The sequence shown here is derived from an EMBL/GenBank/DDBJ whole genome shotgun (WGS) entry which is preliminary data.</text>
</comment>
<keyword evidence="1" id="KW-0732">Signal</keyword>
<dbReference type="SUPFAM" id="SSF81901">
    <property type="entry name" value="HCP-like"/>
    <property type="match status" value="2"/>
</dbReference>
<keyword evidence="3" id="KW-1185">Reference proteome</keyword>
<dbReference type="InterPro" id="IPR011990">
    <property type="entry name" value="TPR-like_helical_dom_sf"/>
</dbReference>
<name>A0A6N9HL62_9BURK</name>
<evidence type="ECO:0008006" key="4">
    <source>
        <dbReference type="Google" id="ProtNLM"/>
    </source>
</evidence>
<feature type="signal peptide" evidence="1">
    <location>
        <begin position="1"/>
        <end position="23"/>
    </location>
</feature>
<dbReference type="SMART" id="SM00671">
    <property type="entry name" value="SEL1"/>
    <property type="match status" value="2"/>
</dbReference>
<dbReference type="AlphaFoldDB" id="A0A6N9HL62"/>
<reference evidence="2 3" key="1">
    <citation type="submission" date="2019-12" db="EMBL/GenBank/DDBJ databases">
        <title>Novel species isolated from a subtropical stream in China.</title>
        <authorList>
            <person name="Lu H."/>
        </authorList>
    </citation>
    <scope>NUCLEOTIDE SEQUENCE [LARGE SCALE GENOMIC DNA]</scope>
    <source>
        <strain evidence="2 3">DS3</strain>
    </source>
</reference>
<evidence type="ECO:0000313" key="3">
    <source>
        <dbReference type="Proteomes" id="UP000448575"/>
    </source>
</evidence>
<organism evidence="2 3">
    <name type="scientific">Pseudoduganella guangdongensis</name>
    <dbReference type="NCBI Taxonomy" id="2692179"/>
    <lineage>
        <taxon>Bacteria</taxon>
        <taxon>Pseudomonadati</taxon>
        <taxon>Pseudomonadota</taxon>
        <taxon>Betaproteobacteria</taxon>
        <taxon>Burkholderiales</taxon>
        <taxon>Oxalobacteraceae</taxon>
        <taxon>Telluria group</taxon>
        <taxon>Pseudoduganella</taxon>
    </lineage>
</organism>
<gene>
    <name evidence="2" type="ORF">GTP41_20040</name>
</gene>
<protein>
    <recommendedName>
        <fullName evidence="4">Sel1 repeat family protein</fullName>
    </recommendedName>
</protein>
<dbReference type="PANTHER" id="PTHR11102">
    <property type="entry name" value="SEL-1-LIKE PROTEIN"/>
    <property type="match status" value="1"/>
</dbReference>
<dbReference type="InterPro" id="IPR006597">
    <property type="entry name" value="Sel1-like"/>
</dbReference>
<dbReference type="PANTHER" id="PTHR11102:SF160">
    <property type="entry name" value="ERAD-ASSOCIATED E3 UBIQUITIN-PROTEIN LIGASE COMPONENT HRD3"/>
    <property type="match status" value="1"/>
</dbReference>
<evidence type="ECO:0000313" key="2">
    <source>
        <dbReference type="EMBL" id="MYN04388.1"/>
    </source>
</evidence>
<dbReference type="RefSeq" id="WP_161027344.1">
    <property type="nucleotide sequence ID" value="NZ_WWCJ01000016.1"/>
</dbReference>
<feature type="chain" id="PRO_5026991857" description="Sel1 repeat family protein" evidence="1">
    <location>
        <begin position="24"/>
        <end position="462"/>
    </location>
</feature>
<dbReference type="InterPro" id="IPR050767">
    <property type="entry name" value="Sel1_AlgK"/>
</dbReference>